<keyword evidence="1" id="KW-0175">Coiled coil</keyword>
<organism evidence="2">
    <name type="scientific">Chrysotila carterae</name>
    <name type="common">Marine alga</name>
    <name type="synonym">Syracosphaera carterae</name>
    <dbReference type="NCBI Taxonomy" id="13221"/>
    <lineage>
        <taxon>Eukaryota</taxon>
        <taxon>Haptista</taxon>
        <taxon>Haptophyta</taxon>
        <taxon>Prymnesiophyceae</taxon>
        <taxon>Isochrysidales</taxon>
        <taxon>Isochrysidaceae</taxon>
        <taxon>Chrysotila</taxon>
    </lineage>
</organism>
<feature type="coiled-coil region" evidence="1">
    <location>
        <begin position="264"/>
        <end position="454"/>
    </location>
</feature>
<protein>
    <submittedName>
        <fullName evidence="2">Uncharacterized protein</fullName>
    </submittedName>
</protein>
<name>A0A7S4BA40_CHRCT</name>
<feature type="coiled-coil region" evidence="1">
    <location>
        <begin position="63"/>
        <end position="122"/>
    </location>
</feature>
<proteinExistence type="predicted"/>
<evidence type="ECO:0000256" key="1">
    <source>
        <dbReference type="SAM" id="Coils"/>
    </source>
</evidence>
<gene>
    <name evidence="2" type="ORF">PCAR00345_LOCUS12005</name>
</gene>
<accession>A0A7S4BA40</accession>
<evidence type="ECO:0000313" key="2">
    <source>
        <dbReference type="EMBL" id="CAE0759411.1"/>
    </source>
</evidence>
<sequence length="476" mass="54911">MNTEAIRQTLENIRAQIDSLFTGRSPPEQDHAAQLLALRTDITTLAVLAEGRLAERQAAENARNEAEWQLGLKQAELAALESRIESKDRLLNSQETTFRIAIAILEERARNAEARAADFEAQCGRRDEDVRNVRDEVSKLERENSSLFYSVREQKELVAAREKTIREHEATINRLKEQVTTITKDKLRAEDSLMKTEQELTGAKSKHEAEIYNLQKSACHGECQIKLLQAEMRHQEEVSQLMEDALKSQVQNHEQKLAVETQHKESLKSLLAQEATKNNELREDNNDLDKKMTQLDVEKARLTEEVEGLKRQLCEAESTIQTLKGEIQSLQGENLRLRLEITELRVKVKTLEEKLDAAQKQIDELKEELQAETQKREELVKDYEKRLGEQAQAHHRALEELRKAHDVELKKLQEQHQTRLNDWMQQIYEARQERDAARDRATQLANECNDLRVELSAKQMALDLAMNRLAQLDPQA</sequence>
<feature type="coiled-coil region" evidence="1">
    <location>
        <begin position="158"/>
        <end position="185"/>
    </location>
</feature>
<dbReference type="EMBL" id="HBIZ01019177">
    <property type="protein sequence ID" value="CAE0759411.1"/>
    <property type="molecule type" value="Transcribed_RNA"/>
</dbReference>
<dbReference type="Gene3D" id="1.10.287.1490">
    <property type="match status" value="1"/>
</dbReference>
<reference evidence="2" key="1">
    <citation type="submission" date="2021-01" db="EMBL/GenBank/DDBJ databases">
        <authorList>
            <person name="Corre E."/>
            <person name="Pelletier E."/>
            <person name="Niang G."/>
            <person name="Scheremetjew M."/>
            <person name="Finn R."/>
            <person name="Kale V."/>
            <person name="Holt S."/>
            <person name="Cochrane G."/>
            <person name="Meng A."/>
            <person name="Brown T."/>
            <person name="Cohen L."/>
        </authorList>
    </citation>
    <scope>NUCLEOTIDE SEQUENCE</scope>
    <source>
        <strain evidence="2">CCMP645</strain>
    </source>
</reference>
<dbReference type="AlphaFoldDB" id="A0A7S4BA40"/>